<dbReference type="NCBIfam" id="TIGR03083">
    <property type="entry name" value="maleylpyruvate isomerase family mycothiol-dependent enzyme"/>
    <property type="match status" value="1"/>
</dbReference>
<sequence length="269" mass="29253">MDFATAFHREILAFEAAARRAADGGTAPLVPSCPGWSMADLVLHLGGVHRFVARIIEDGLTEPPDVTDMALFALPEDRTGWPAPEGGPHRGPVPPGLVEWFADGARALAAHVRDGDPGQRVWTWSREQTAGFWWRMQTIEAALHRWDAESALGAPGPVETALAADAVAQTFEVMAPARRVWKEAPPGAGERFRLRQTDGPGVWTVSFEGDEVRLSLLDGDTTGPCDLELTGTASDLMLFLWRRIPADRLDGVRGDPAMADRYFTLVPPV</sequence>
<keyword evidence="3" id="KW-0413">Isomerase</keyword>
<dbReference type="Pfam" id="PF11716">
    <property type="entry name" value="MDMPI_N"/>
    <property type="match status" value="1"/>
</dbReference>
<dbReference type="RefSeq" id="WP_123104520.1">
    <property type="nucleotide sequence ID" value="NZ_RIBZ01000325.1"/>
</dbReference>
<name>A0A3M8VJR3_9ACTN</name>
<evidence type="ECO:0000259" key="2">
    <source>
        <dbReference type="Pfam" id="PF11716"/>
    </source>
</evidence>
<protein>
    <submittedName>
        <fullName evidence="3">Maleylpyruvate isomerase family mycothiol-dependent enzyme</fullName>
    </submittedName>
</protein>
<dbReference type="Proteomes" id="UP000275401">
    <property type="component" value="Unassembled WGS sequence"/>
</dbReference>
<feature type="domain" description="Mycothiol-dependent maleylpyruvate isomerase metal-binding" evidence="2">
    <location>
        <begin position="11"/>
        <end position="148"/>
    </location>
</feature>
<dbReference type="GO" id="GO:0016853">
    <property type="term" value="F:isomerase activity"/>
    <property type="evidence" value="ECO:0007669"/>
    <property type="project" value="UniProtKB-KW"/>
</dbReference>
<evidence type="ECO:0000259" key="1">
    <source>
        <dbReference type="Pfam" id="PF07398"/>
    </source>
</evidence>
<dbReference type="PANTHER" id="PTHR40758">
    <property type="entry name" value="CONSERVED PROTEIN"/>
    <property type="match status" value="1"/>
</dbReference>
<dbReference type="Pfam" id="PF07398">
    <property type="entry name" value="MDMPI_C"/>
    <property type="match status" value="1"/>
</dbReference>
<evidence type="ECO:0000313" key="4">
    <source>
        <dbReference type="Proteomes" id="UP000275401"/>
    </source>
</evidence>
<organism evidence="3 4">
    <name type="scientific">Streptomyces botrytidirepellens</name>
    <dbReference type="NCBI Taxonomy" id="2486417"/>
    <lineage>
        <taxon>Bacteria</taxon>
        <taxon>Bacillati</taxon>
        <taxon>Actinomycetota</taxon>
        <taxon>Actinomycetes</taxon>
        <taxon>Kitasatosporales</taxon>
        <taxon>Streptomycetaceae</taxon>
        <taxon>Streptomyces</taxon>
    </lineage>
</organism>
<dbReference type="Gene3D" id="1.20.120.450">
    <property type="entry name" value="dinb family like domain"/>
    <property type="match status" value="1"/>
</dbReference>
<evidence type="ECO:0000313" key="3">
    <source>
        <dbReference type="EMBL" id="RNG17878.1"/>
    </source>
</evidence>
<proteinExistence type="predicted"/>
<reference evidence="3 4" key="1">
    <citation type="submission" date="2018-11" db="EMBL/GenBank/DDBJ databases">
        <title>The Potential of Streptomyces as Biocontrol Agents against the Tomato grey mould, Botrytis cinerea (Gray mold) Frontiers in Microbiology.</title>
        <authorList>
            <person name="Li D."/>
        </authorList>
    </citation>
    <scope>NUCLEOTIDE SEQUENCE [LARGE SCALE GENOMIC DNA]</scope>
    <source>
        <strain evidence="3 4">NEAU-LD23</strain>
    </source>
</reference>
<dbReference type="AlphaFoldDB" id="A0A3M8VJR3"/>
<dbReference type="EMBL" id="RIBZ01000325">
    <property type="protein sequence ID" value="RNG17878.1"/>
    <property type="molecule type" value="Genomic_DNA"/>
</dbReference>
<comment type="caution">
    <text evidence="3">The sequence shown here is derived from an EMBL/GenBank/DDBJ whole genome shotgun (WGS) entry which is preliminary data.</text>
</comment>
<gene>
    <name evidence="3" type="ORF">EEJ42_28975</name>
</gene>
<dbReference type="InterPro" id="IPR024344">
    <property type="entry name" value="MDMPI_metal-binding"/>
</dbReference>
<dbReference type="InterPro" id="IPR010872">
    <property type="entry name" value="MDMPI_C-term_domain"/>
</dbReference>
<keyword evidence="3" id="KW-0670">Pyruvate</keyword>
<keyword evidence="4" id="KW-1185">Reference proteome</keyword>
<dbReference type="GO" id="GO:0005886">
    <property type="term" value="C:plasma membrane"/>
    <property type="evidence" value="ECO:0007669"/>
    <property type="project" value="TreeGrafter"/>
</dbReference>
<dbReference type="SUPFAM" id="SSF109854">
    <property type="entry name" value="DinB/YfiT-like putative metalloenzymes"/>
    <property type="match status" value="1"/>
</dbReference>
<dbReference type="InterPro" id="IPR034660">
    <property type="entry name" value="DinB/YfiT-like"/>
</dbReference>
<dbReference type="InterPro" id="IPR017517">
    <property type="entry name" value="Maleyloyr_isom"/>
</dbReference>
<accession>A0A3M8VJR3</accession>
<feature type="domain" description="MDMPI C-terminal" evidence="1">
    <location>
        <begin position="162"/>
        <end position="260"/>
    </location>
</feature>
<dbReference type="PANTHER" id="PTHR40758:SF1">
    <property type="entry name" value="CONSERVED PROTEIN"/>
    <property type="match status" value="1"/>
</dbReference>
<dbReference type="GO" id="GO:0046872">
    <property type="term" value="F:metal ion binding"/>
    <property type="evidence" value="ECO:0007669"/>
    <property type="project" value="InterPro"/>
</dbReference>